<dbReference type="EMBL" id="SORZ01000002">
    <property type="protein sequence ID" value="TPW33936.1"/>
    <property type="molecule type" value="Genomic_DNA"/>
</dbReference>
<organism evidence="8 9">
    <name type="scientific">Oecophyllibacter saccharovorans</name>
    <dbReference type="NCBI Taxonomy" id="2558360"/>
    <lineage>
        <taxon>Bacteria</taxon>
        <taxon>Pseudomonadati</taxon>
        <taxon>Pseudomonadota</taxon>
        <taxon>Alphaproteobacteria</taxon>
        <taxon>Acetobacterales</taxon>
        <taxon>Acetobacteraceae</taxon>
        <taxon>Oecophyllibacter</taxon>
    </lineage>
</organism>
<dbReference type="InterPro" id="IPR017841">
    <property type="entry name" value="Hopanoid_biosynth_HpnN"/>
</dbReference>
<dbReference type="PANTHER" id="PTHR33406:SF13">
    <property type="entry name" value="MEMBRANE PROTEIN YDFJ"/>
    <property type="match status" value="1"/>
</dbReference>
<dbReference type="InterPro" id="IPR050545">
    <property type="entry name" value="Mycobact_MmpL"/>
</dbReference>
<evidence type="ECO:0000256" key="2">
    <source>
        <dbReference type="ARBA" id="ARBA00022475"/>
    </source>
</evidence>
<comment type="caution">
    <text evidence="8">The sequence shown here is derived from an EMBL/GenBank/DDBJ whole genome shotgun (WGS) entry which is preliminary data.</text>
</comment>
<dbReference type="AlphaFoldDB" id="A0A506UKS7"/>
<sequence length="869" mass="92705">MLTKLTTRLNNFSLHHALGVVLVFLGLVLGALWVSHDRLGVTTDTDQLFSNSLGWKKRVNTIEKLFPGDKDSLVAVISADTPEEGNESAKQLAAILTRDHRNFNTVSVPADNPYYVQHAFELLPVKTLDGLLNSIIAAQPFLGTLAADPSARGLFSTFDMIATGIEHGQEIPPSFDPALQGMANALTAAADGHPYPVSWQRLLAGKVSDLGGQYQFVVTHPKRNFSSFEPAAAATRAMRAAIDSLPDVKAGHVHALITGEAKLSDEEFSTVAKGMVVGLVLSLALVTLWLTLAVRSPRIIIPILITLITGLVLTTGFAALAVGTLNLISVAFAILFVGIAVDFGIQYSVRFRSQVAPDGMPLSTLKALARTGHECGAQILIAALATACGFMAFIPTSFVGVAQLGLIAGAGMLIAFINTLTLLPALLVLFHAHPANKSTGFSELAPVDRFLRRHRPVLLCVFAGLALLSLALIPFLSFDSDPLHTKNPHTEGMRALHLLEQNPLTTPYSAQVLAPDEKTAARLAAAISKLSSVNDVLWLGALVPEQQPVKREMIADAADMLLPSLDVSHPAPPPTAQELRESATKAADALQSVPADKLNAPLKQILAALRKLEKAPDGLLLQMNADLTRFLPDELNQLRTALTPTPPVTLENIPADIRRQYVTPDGRYLLIIHPKGQMSEPKVLHHFVSQLRTVTTNLAGPAAEIIGSAHTMIHAFTVAGLCAICTIALVLLIALRRPQEMGLVIATLVMSSLMTVIVVVCCHVSLNYANIIALPLLLGVGVSFNIYFVMNWSVGTKDPLVSPTARAVLFSALTTGSAFGSLALSQHPGTSSMGKLLMLSLACTLFCTLIFLPTLLPSKAPDPGKAHLP</sequence>
<evidence type="ECO:0000256" key="5">
    <source>
        <dbReference type="ARBA" id="ARBA00023136"/>
    </source>
</evidence>
<feature type="transmembrane region" description="Helical" evidence="6">
    <location>
        <begin position="772"/>
        <end position="792"/>
    </location>
</feature>
<evidence type="ECO:0000313" key="8">
    <source>
        <dbReference type="EMBL" id="TPW33936.1"/>
    </source>
</evidence>
<evidence type="ECO:0000256" key="3">
    <source>
        <dbReference type="ARBA" id="ARBA00022692"/>
    </source>
</evidence>
<dbReference type="SUPFAM" id="SSF82866">
    <property type="entry name" value="Multidrug efflux transporter AcrB transmembrane domain"/>
    <property type="match status" value="2"/>
</dbReference>
<feature type="transmembrane region" description="Helical" evidence="6">
    <location>
        <begin position="271"/>
        <end position="292"/>
    </location>
</feature>
<feature type="transmembrane region" description="Helical" evidence="6">
    <location>
        <begin position="327"/>
        <end position="345"/>
    </location>
</feature>
<dbReference type="RefSeq" id="WP_165600636.1">
    <property type="nucleotide sequence ID" value="NZ_SORZ01000002.1"/>
</dbReference>
<dbReference type="Pfam" id="PF03176">
    <property type="entry name" value="MMPL"/>
    <property type="match status" value="2"/>
</dbReference>
<feature type="transmembrane region" description="Helical" evidence="6">
    <location>
        <begin position="406"/>
        <end position="430"/>
    </location>
</feature>
<accession>A0A506UKS7</accession>
<comment type="subcellular location">
    <subcellularLocation>
        <location evidence="1">Cell membrane</location>
        <topology evidence="1">Multi-pass membrane protein</topology>
    </subcellularLocation>
</comment>
<dbReference type="PANTHER" id="PTHR33406">
    <property type="entry name" value="MEMBRANE PROTEIN MJ1562-RELATED"/>
    <property type="match status" value="1"/>
</dbReference>
<feature type="transmembrane region" description="Helical" evidence="6">
    <location>
        <begin position="457"/>
        <end position="478"/>
    </location>
</feature>
<feature type="domain" description="Membrane transport protein MMPL" evidence="7">
    <location>
        <begin position="199"/>
        <end position="430"/>
    </location>
</feature>
<protein>
    <submittedName>
        <fullName evidence="8">RND transporter</fullName>
    </submittedName>
</protein>
<reference evidence="8 9" key="1">
    <citation type="submission" date="2019-03" db="EMBL/GenBank/DDBJ databases">
        <title>The complete genome sequence of Neokomagataea sp. Jb2 NBRC113641.</title>
        <authorList>
            <person name="Chua K.-O."/>
            <person name="Chan K.-G."/>
            <person name="See-Too W.-S."/>
        </authorList>
    </citation>
    <scope>NUCLEOTIDE SEQUENCE [LARGE SCALE GENOMIC DNA]</scope>
    <source>
        <strain evidence="8 9">Jb2</strain>
    </source>
</reference>
<dbReference type="Proteomes" id="UP000315037">
    <property type="component" value="Unassembled WGS sequence"/>
</dbReference>
<dbReference type="NCBIfam" id="TIGR03480">
    <property type="entry name" value="HpnN"/>
    <property type="match status" value="1"/>
</dbReference>
<proteinExistence type="predicted"/>
<keyword evidence="9" id="KW-1185">Reference proteome</keyword>
<feature type="transmembrane region" description="Helical" evidence="6">
    <location>
        <begin position="712"/>
        <end position="735"/>
    </location>
</feature>
<dbReference type="GO" id="GO:0005886">
    <property type="term" value="C:plasma membrane"/>
    <property type="evidence" value="ECO:0007669"/>
    <property type="project" value="UniProtKB-SubCell"/>
</dbReference>
<dbReference type="Gene3D" id="1.20.1640.10">
    <property type="entry name" value="Multidrug efflux transporter AcrB transmembrane domain"/>
    <property type="match status" value="2"/>
</dbReference>
<dbReference type="InterPro" id="IPR004869">
    <property type="entry name" value="MMPL_dom"/>
</dbReference>
<feature type="transmembrane region" description="Helical" evidence="6">
    <location>
        <begin position="742"/>
        <end position="766"/>
    </location>
</feature>
<keyword evidence="2" id="KW-1003">Cell membrane</keyword>
<evidence type="ECO:0000256" key="1">
    <source>
        <dbReference type="ARBA" id="ARBA00004651"/>
    </source>
</evidence>
<gene>
    <name evidence="8" type="ORF">E3202_04945</name>
</gene>
<name>A0A506UKS7_9PROT</name>
<evidence type="ECO:0000256" key="4">
    <source>
        <dbReference type="ARBA" id="ARBA00022989"/>
    </source>
</evidence>
<keyword evidence="3 6" id="KW-0812">Transmembrane</keyword>
<evidence type="ECO:0000313" key="9">
    <source>
        <dbReference type="Proteomes" id="UP000315037"/>
    </source>
</evidence>
<feature type="transmembrane region" description="Helical" evidence="6">
    <location>
        <begin position="12"/>
        <end position="34"/>
    </location>
</feature>
<keyword evidence="5 6" id="KW-0472">Membrane</keyword>
<keyword evidence="4 6" id="KW-1133">Transmembrane helix</keyword>
<feature type="transmembrane region" description="Helical" evidence="6">
    <location>
        <begin position="375"/>
        <end position="394"/>
    </location>
</feature>
<feature type="transmembrane region" description="Helical" evidence="6">
    <location>
        <begin position="299"/>
        <end position="321"/>
    </location>
</feature>
<evidence type="ECO:0000256" key="6">
    <source>
        <dbReference type="SAM" id="Phobius"/>
    </source>
</evidence>
<evidence type="ECO:0000259" key="7">
    <source>
        <dbReference type="Pfam" id="PF03176"/>
    </source>
</evidence>
<feature type="transmembrane region" description="Helical" evidence="6">
    <location>
        <begin position="836"/>
        <end position="856"/>
    </location>
</feature>
<feature type="domain" description="Membrane transport protein MMPL" evidence="7">
    <location>
        <begin position="689"/>
        <end position="856"/>
    </location>
</feature>